<dbReference type="WBParaSite" id="Pan_g10079.t1">
    <property type="protein sequence ID" value="Pan_g10079.t1"/>
    <property type="gene ID" value="Pan_g10079"/>
</dbReference>
<dbReference type="GO" id="GO:0005634">
    <property type="term" value="C:nucleus"/>
    <property type="evidence" value="ECO:0007669"/>
    <property type="project" value="UniProtKB-SubCell"/>
</dbReference>
<dbReference type="SUPFAM" id="SSF53098">
    <property type="entry name" value="Ribonuclease H-like"/>
    <property type="match status" value="1"/>
</dbReference>
<organism evidence="6 7">
    <name type="scientific">Panagrellus redivivus</name>
    <name type="common">Microworm</name>
    <dbReference type="NCBI Taxonomy" id="6233"/>
    <lineage>
        <taxon>Eukaryota</taxon>
        <taxon>Metazoa</taxon>
        <taxon>Ecdysozoa</taxon>
        <taxon>Nematoda</taxon>
        <taxon>Chromadorea</taxon>
        <taxon>Rhabditida</taxon>
        <taxon>Tylenchina</taxon>
        <taxon>Panagrolaimomorpha</taxon>
        <taxon>Panagrolaimoidea</taxon>
        <taxon>Panagrolaimidae</taxon>
        <taxon>Panagrellus</taxon>
    </lineage>
</organism>
<reference evidence="7" key="2">
    <citation type="submission" date="2020-10" db="UniProtKB">
        <authorList>
            <consortium name="WormBaseParasite"/>
        </authorList>
    </citation>
    <scope>IDENTIFICATION</scope>
</reference>
<sequence>MQSNRKKSGVRDFFNAEGFCLICNKQLCLVKSCNLRRHLLTKHPGQYSEVGNNSLPPPTKTETPDIAPVIRTVSEDDRAFAAFAATSGFTVQDLTNGHLRQLLAKIPNFEIPTEDSLRYVQDLEIFESETKIKSLLSANKGKISIITDVTKTKSAQLHFLVVAASVYNAQSDEIKVMALDVVHFDQPPNQQQCIFDEIQRILERFDVSMFDICNFVTDGASSLVATFKHNVPDSNASTAPVSNDTLDNSTANLLQNIFGDLPDTVTPVDGNDISVDKTDSLFYSRGAYLFQLLPNRKRCVAFQLHLAMQNAFDHDHLINSAKIHACNFIDNLIKTTQCPSTPKINKVVSTPRSSKWAFTVALFQRIIHAKDELANTAARLGWQFFNADDLETMNSVVFVADLVKTFVTKLQSEATVTLSLIYPGLLHLIQTISDSTCPEYMKTSIITSLRQQFATILDKNNPNFDPIYLLAAFLDPLTSRFLDEDKTEIIKYVKFVRPSPEQNNDVSIVIEEPNPFGFGQTVKKRKVVVNKSADDISREASSFFDEMNSVIGKSQDNFWSSYKSVYPQLYDLVTVVFGQPATGVFAEKMISLVNQNAIQNNFHYVPLDVRRNVLLSLN</sequence>
<keyword evidence="6" id="KW-1185">Reference proteome</keyword>
<reference evidence="6" key="1">
    <citation type="journal article" date="2013" name="Genetics">
        <title>The draft genome and transcriptome of Panagrellus redivivus are shaped by the harsh demands of a free-living lifestyle.</title>
        <authorList>
            <person name="Srinivasan J."/>
            <person name="Dillman A.R."/>
            <person name="Macchietto M.G."/>
            <person name="Heikkinen L."/>
            <person name="Lakso M."/>
            <person name="Fracchia K.M."/>
            <person name="Antoshechkin I."/>
            <person name="Mortazavi A."/>
            <person name="Wong G."/>
            <person name="Sternberg P.W."/>
        </authorList>
    </citation>
    <scope>NUCLEOTIDE SEQUENCE [LARGE SCALE GENOMIC DNA]</scope>
    <source>
        <strain evidence="6">MT8872</strain>
    </source>
</reference>
<dbReference type="Proteomes" id="UP000492821">
    <property type="component" value="Unassembled WGS sequence"/>
</dbReference>
<evidence type="ECO:0000313" key="7">
    <source>
        <dbReference type="WBParaSite" id="Pan_g10079.t1"/>
    </source>
</evidence>
<keyword evidence="3" id="KW-0863">Zinc-finger</keyword>
<dbReference type="GO" id="GO:0008270">
    <property type="term" value="F:zinc ion binding"/>
    <property type="evidence" value="ECO:0007669"/>
    <property type="project" value="UniProtKB-KW"/>
</dbReference>
<evidence type="ECO:0000256" key="5">
    <source>
        <dbReference type="ARBA" id="ARBA00023242"/>
    </source>
</evidence>
<dbReference type="InterPro" id="IPR012337">
    <property type="entry name" value="RNaseH-like_sf"/>
</dbReference>
<dbReference type="PANTHER" id="PTHR46481">
    <property type="entry name" value="ZINC FINGER BED DOMAIN-CONTAINING PROTEIN 4"/>
    <property type="match status" value="1"/>
</dbReference>
<evidence type="ECO:0000256" key="1">
    <source>
        <dbReference type="ARBA" id="ARBA00004123"/>
    </source>
</evidence>
<comment type="subcellular location">
    <subcellularLocation>
        <location evidence="1">Nucleus</location>
    </subcellularLocation>
</comment>
<proteinExistence type="predicted"/>
<dbReference type="AlphaFoldDB" id="A0A7E4UL84"/>
<name>A0A7E4UL84_PANRE</name>
<keyword evidence="4" id="KW-0862">Zinc</keyword>
<dbReference type="InterPro" id="IPR052035">
    <property type="entry name" value="ZnF_BED_domain_contain"/>
</dbReference>
<evidence type="ECO:0000256" key="4">
    <source>
        <dbReference type="ARBA" id="ARBA00022833"/>
    </source>
</evidence>
<evidence type="ECO:0000313" key="6">
    <source>
        <dbReference type="Proteomes" id="UP000492821"/>
    </source>
</evidence>
<evidence type="ECO:0000256" key="2">
    <source>
        <dbReference type="ARBA" id="ARBA00022723"/>
    </source>
</evidence>
<keyword evidence="5" id="KW-0539">Nucleus</keyword>
<evidence type="ECO:0000256" key="3">
    <source>
        <dbReference type="ARBA" id="ARBA00022771"/>
    </source>
</evidence>
<accession>A0A7E4UL84</accession>
<keyword evidence="2" id="KW-0479">Metal-binding</keyword>
<dbReference type="PANTHER" id="PTHR46481:SF10">
    <property type="entry name" value="ZINC FINGER BED DOMAIN-CONTAINING PROTEIN 39"/>
    <property type="match status" value="1"/>
</dbReference>
<protein>
    <submittedName>
        <fullName evidence="7">C2H2-type domain-containing protein</fullName>
    </submittedName>
</protein>